<evidence type="ECO:0000313" key="6">
    <source>
        <dbReference type="Proteomes" id="UP000325296"/>
    </source>
</evidence>
<organism evidence="3 6">
    <name type="scientific">Pseudomonas brenneri</name>
    <dbReference type="NCBI Taxonomy" id="129817"/>
    <lineage>
        <taxon>Bacteria</taxon>
        <taxon>Pseudomonadati</taxon>
        <taxon>Pseudomonadota</taxon>
        <taxon>Gammaproteobacteria</taxon>
        <taxon>Pseudomonadales</taxon>
        <taxon>Pseudomonadaceae</taxon>
        <taxon>Pseudomonas</taxon>
    </lineage>
</organism>
<keyword evidence="5" id="KW-1185">Reference proteome</keyword>
<dbReference type="OrthoDB" id="5405060at2"/>
<evidence type="ECO:0000259" key="2">
    <source>
        <dbReference type="Pfam" id="PF21197"/>
    </source>
</evidence>
<evidence type="ECO:0000256" key="1">
    <source>
        <dbReference type="PROSITE-ProRule" id="PRU00339"/>
    </source>
</evidence>
<keyword evidence="1" id="KW-0802">TPR repeat</keyword>
<dbReference type="GO" id="GO:1901515">
    <property type="term" value="F:poly-beta-1,6-N-acetyl-D-glucosamine transmembrane transporter activity"/>
    <property type="evidence" value="ECO:0007669"/>
    <property type="project" value="InterPro"/>
</dbReference>
<reference evidence="3 6" key="2">
    <citation type="submission" date="2019-09" db="EMBL/GenBank/DDBJ databases">
        <title>Draft genome sequence of Pseudomonas brenneri CCUG 51514(T).</title>
        <authorList>
            <person name="Tunovic T."/>
            <person name="Pineiro-Iglesias B."/>
            <person name="Unosson C."/>
            <person name="Inganas E."/>
            <person name="Ohlen M."/>
            <person name="Cardew S."/>
            <person name="Jensie-Markopoulos S."/>
            <person name="Salva-Serra F."/>
            <person name="Jaen-Luchoro D."/>
            <person name="Svensson-Stadler L."/>
            <person name="Chun J."/>
            <person name="Moore E."/>
        </authorList>
    </citation>
    <scope>NUCLEOTIDE SEQUENCE [LARGE SCALE GENOMIC DNA]</scope>
    <source>
        <strain evidence="3 6">CCUG 51514</strain>
    </source>
</reference>
<dbReference type="InterPro" id="IPR049003">
    <property type="entry name" value="PgaA_barrel"/>
</dbReference>
<dbReference type="Proteomes" id="UP000325296">
    <property type="component" value="Unassembled WGS sequence"/>
</dbReference>
<dbReference type="Proteomes" id="UP000199620">
    <property type="component" value="Chromosome I"/>
</dbReference>
<evidence type="ECO:0000313" key="3">
    <source>
        <dbReference type="EMBL" id="KAA2228998.1"/>
    </source>
</evidence>
<dbReference type="AlphaFoldDB" id="A0A5B2URC2"/>
<dbReference type="InterPro" id="IPR019734">
    <property type="entry name" value="TPR_rpt"/>
</dbReference>
<protein>
    <submittedName>
        <fullName evidence="4">Biofilm PGA synthesis protein PgaA</fullName>
    </submittedName>
    <submittedName>
        <fullName evidence="3">Poly-beta-1,6 N-acetyl-D-glucosamine export porin PgaA</fullName>
    </submittedName>
</protein>
<dbReference type="EMBL" id="LT629800">
    <property type="protein sequence ID" value="SDV09822.1"/>
    <property type="molecule type" value="Genomic_DNA"/>
</dbReference>
<dbReference type="InterPro" id="IPR023870">
    <property type="entry name" value="PGA_export_porin_PgaA"/>
</dbReference>
<accession>A0A5B2URC2</accession>
<name>A0A5B2URC2_9PSED</name>
<dbReference type="Pfam" id="PF21197">
    <property type="entry name" value="PgaA_barrel"/>
    <property type="match status" value="1"/>
</dbReference>
<reference evidence="4 5" key="1">
    <citation type="submission" date="2016-10" db="EMBL/GenBank/DDBJ databases">
        <authorList>
            <person name="Varghese N."/>
            <person name="Submissions S."/>
        </authorList>
    </citation>
    <scope>NUCLEOTIDE SEQUENCE [LARGE SCALE GENOMIC DNA]</scope>
    <source>
        <strain evidence="4 5">BS2771</strain>
    </source>
</reference>
<dbReference type="PROSITE" id="PS50005">
    <property type="entry name" value="TPR"/>
    <property type="match status" value="1"/>
</dbReference>
<evidence type="ECO:0000313" key="4">
    <source>
        <dbReference type="EMBL" id="SDV09822.1"/>
    </source>
</evidence>
<dbReference type="InterPro" id="IPR011990">
    <property type="entry name" value="TPR-like_helical_dom_sf"/>
</dbReference>
<dbReference type="NCBIfam" id="TIGR03939">
    <property type="entry name" value="PGA_TPR_OMP"/>
    <property type="match status" value="1"/>
</dbReference>
<gene>
    <name evidence="3" type="primary">pgaA</name>
    <name evidence="3" type="ORF">F1720_17470</name>
    <name evidence="4" type="ORF">SAMN04490181_4768</name>
</gene>
<dbReference type="RefSeq" id="WP_090292653.1">
    <property type="nucleotide sequence ID" value="NZ_BMNU01000009.1"/>
</dbReference>
<dbReference type="Gene3D" id="1.25.40.10">
    <property type="entry name" value="Tetratricopeptide repeat domain"/>
    <property type="match status" value="2"/>
</dbReference>
<dbReference type="SUPFAM" id="SSF48452">
    <property type="entry name" value="TPR-like"/>
    <property type="match status" value="1"/>
</dbReference>
<feature type="domain" description="PgaA membrane beta barrel" evidence="2">
    <location>
        <begin position="522"/>
        <end position="816"/>
    </location>
</feature>
<evidence type="ECO:0000313" key="5">
    <source>
        <dbReference type="Proteomes" id="UP000199620"/>
    </source>
</evidence>
<dbReference type="Pfam" id="PF14559">
    <property type="entry name" value="TPR_19"/>
    <property type="match status" value="1"/>
</dbReference>
<feature type="repeat" description="TPR" evidence="1">
    <location>
        <begin position="96"/>
        <end position="129"/>
    </location>
</feature>
<dbReference type="NCBIfam" id="NF007468">
    <property type="entry name" value="PRK10049.1"/>
    <property type="match status" value="1"/>
</dbReference>
<proteinExistence type="predicted"/>
<dbReference type="EMBL" id="VUOL01000009">
    <property type="protein sequence ID" value="KAA2228998.1"/>
    <property type="molecule type" value="Genomic_DNA"/>
</dbReference>
<sequence>MLRNLSPTGPGRLRLLIGAALLLPTLAVADPAYDSLIRQARTGNYTPALNLLRQLPAERQTSGQVSDHLLIASWARQDDEVLKVYETQGRQRQLTTQALTAVARTYRDQQRWAPAEAVYRQALLREPNNPDLQLGLALTLADSGKAAEAVQRARTLVAAKPEDVERRMALGYALSRAGQTFDSLFEFDQAFIRAGNRPDVVREYLIALQRARMPEPALRLSARHPGLLDPVTQRRLEGDLAAERVRLAEFPTRSESERFVIADRALKDYDRLIATWTPDASAHDDVVRWRIDRMGALKARARTAEVIHDYEALQAQGVQLPGYALRWVAAAYLDQRLPEKAAPLFRQAVAAPDADPSNQVVDSTALYYSLLENDQTGEARAVANDLASTQKPRVELKGLPLGNPNDAWLAAQQLAAQAATYGADLPTSEKSLENLVRTSPGNVGMRVAQADMFRARAWPRRAEIALKDAENQNPRHIDLEVSQGYNALGLQEWRQLDVLADDVVDRAPENRQVQRLQRLRKVHEMAELRIEAETGKSHGGGAVSGSRDWGIETLLYSPPIDEDWRIFGGIGYATADFEEGTGHHRWQRLGVERRTRDMTLEAEVSNHSYGKGTKQGARLAIARDINDHWQYGGSLDYLAASTPLRALNANVTANGGSGFIRWRANESREWRLALSPSHFSDGNDRVEALLSGREGVYRSPGVQVDLGLEVAASRNSKEEAAYFNPRSDFSVLPTVSVNHVLYHRYETQWSQQFQAGAGTYSQRDYSTGAIGLLSYGQRYRWNDVLETGANLSWINRPYDGQRESDVRLLVDLTYRF</sequence>